<keyword evidence="1" id="KW-0812">Transmembrane</keyword>
<evidence type="ECO:0000256" key="1">
    <source>
        <dbReference type="SAM" id="Phobius"/>
    </source>
</evidence>
<dbReference type="AlphaFoldDB" id="A0AAV4P9H2"/>
<gene>
    <name evidence="2" type="ORF">CEXT_628791</name>
</gene>
<comment type="caution">
    <text evidence="2">The sequence shown here is derived from an EMBL/GenBank/DDBJ whole genome shotgun (WGS) entry which is preliminary data.</text>
</comment>
<reference evidence="2 3" key="1">
    <citation type="submission" date="2021-06" db="EMBL/GenBank/DDBJ databases">
        <title>Caerostris extrusa draft genome.</title>
        <authorList>
            <person name="Kono N."/>
            <person name="Arakawa K."/>
        </authorList>
    </citation>
    <scope>NUCLEOTIDE SEQUENCE [LARGE SCALE GENOMIC DNA]</scope>
</reference>
<dbReference type="EMBL" id="BPLR01004291">
    <property type="protein sequence ID" value="GIX93721.1"/>
    <property type="molecule type" value="Genomic_DNA"/>
</dbReference>
<organism evidence="2 3">
    <name type="scientific">Caerostris extrusa</name>
    <name type="common">Bark spider</name>
    <name type="synonym">Caerostris bankana</name>
    <dbReference type="NCBI Taxonomy" id="172846"/>
    <lineage>
        <taxon>Eukaryota</taxon>
        <taxon>Metazoa</taxon>
        <taxon>Ecdysozoa</taxon>
        <taxon>Arthropoda</taxon>
        <taxon>Chelicerata</taxon>
        <taxon>Arachnida</taxon>
        <taxon>Araneae</taxon>
        <taxon>Araneomorphae</taxon>
        <taxon>Entelegynae</taxon>
        <taxon>Araneoidea</taxon>
        <taxon>Araneidae</taxon>
        <taxon>Caerostris</taxon>
    </lineage>
</organism>
<keyword evidence="3" id="KW-1185">Reference proteome</keyword>
<protein>
    <submittedName>
        <fullName evidence="2">Uncharacterized protein</fullName>
    </submittedName>
</protein>
<accession>A0AAV4P9H2</accession>
<proteinExistence type="predicted"/>
<evidence type="ECO:0000313" key="3">
    <source>
        <dbReference type="Proteomes" id="UP001054945"/>
    </source>
</evidence>
<feature type="transmembrane region" description="Helical" evidence="1">
    <location>
        <begin position="62"/>
        <end position="83"/>
    </location>
</feature>
<dbReference type="Proteomes" id="UP001054945">
    <property type="component" value="Unassembled WGS sequence"/>
</dbReference>
<sequence>MSILQVHALTLFWKPNQSWTFAPGEEKKELFCYLPFLSSFFVGSWCRGSRSILLGSLSRSSIVRLIFCAATFQSGSLGFGKVFRRKKKRKQSSIVSSRKLLIF</sequence>
<evidence type="ECO:0000313" key="2">
    <source>
        <dbReference type="EMBL" id="GIX93721.1"/>
    </source>
</evidence>
<keyword evidence="1" id="KW-0472">Membrane</keyword>
<keyword evidence="1" id="KW-1133">Transmembrane helix</keyword>
<name>A0AAV4P9H2_CAEEX</name>